<dbReference type="PANTHER" id="PTHR13871:SF96">
    <property type="entry name" value="THIOREDOXIN DOMAIN-CONTAINING PROTEIN"/>
    <property type="match status" value="1"/>
</dbReference>
<dbReference type="Proteomes" id="UP000077755">
    <property type="component" value="Chromosome 3"/>
</dbReference>
<reference evidence="10" key="1">
    <citation type="journal article" date="2016" name="Nat. Genet.">
        <title>A high-quality carrot genome assembly provides new insights into carotenoid accumulation and asterid genome evolution.</title>
        <authorList>
            <person name="Iorizzo M."/>
            <person name="Ellison S."/>
            <person name="Senalik D."/>
            <person name="Zeng P."/>
            <person name="Satapoomin P."/>
            <person name="Huang J."/>
            <person name="Bowman M."/>
            <person name="Iovene M."/>
            <person name="Sanseverino W."/>
            <person name="Cavagnaro P."/>
            <person name="Yildiz M."/>
            <person name="Macko-Podgorni A."/>
            <person name="Moranska E."/>
            <person name="Grzebelus E."/>
            <person name="Grzebelus D."/>
            <person name="Ashrafi H."/>
            <person name="Zheng Z."/>
            <person name="Cheng S."/>
            <person name="Spooner D."/>
            <person name="Van Deynze A."/>
            <person name="Simon P."/>
        </authorList>
    </citation>
    <scope>NUCLEOTIDE SEQUENCE</scope>
    <source>
        <tissue evidence="10">Leaf</tissue>
    </source>
</reference>
<dbReference type="InterPro" id="IPR045870">
    <property type="entry name" value="TryX_NRX_thioredoxin_dom"/>
</dbReference>
<keyword evidence="4" id="KW-0520">NAD</keyword>
<dbReference type="EC" id="1.8.1.8" evidence="1"/>
<dbReference type="AlphaFoldDB" id="A0AAF0WR88"/>
<organism evidence="10 11">
    <name type="scientific">Daucus carota subsp. sativus</name>
    <name type="common">Carrot</name>
    <dbReference type="NCBI Taxonomy" id="79200"/>
    <lineage>
        <taxon>Eukaryota</taxon>
        <taxon>Viridiplantae</taxon>
        <taxon>Streptophyta</taxon>
        <taxon>Embryophyta</taxon>
        <taxon>Tracheophyta</taxon>
        <taxon>Spermatophyta</taxon>
        <taxon>Magnoliopsida</taxon>
        <taxon>eudicotyledons</taxon>
        <taxon>Gunneridae</taxon>
        <taxon>Pentapetalae</taxon>
        <taxon>asterids</taxon>
        <taxon>campanulids</taxon>
        <taxon>Apiales</taxon>
        <taxon>Apiaceae</taxon>
        <taxon>Apioideae</taxon>
        <taxon>Scandiceae</taxon>
        <taxon>Daucinae</taxon>
        <taxon>Daucus</taxon>
        <taxon>Daucus sect. Daucus</taxon>
    </lineage>
</organism>
<evidence type="ECO:0000313" key="11">
    <source>
        <dbReference type="Proteomes" id="UP000077755"/>
    </source>
</evidence>
<dbReference type="InterPro" id="IPR052259">
    <property type="entry name" value="Nucleoredoxin-like"/>
</dbReference>
<dbReference type="EMBL" id="CP093345">
    <property type="protein sequence ID" value="WOG92680.1"/>
    <property type="molecule type" value="Genomic_DNA"/>
</dbReference>
<feature type="region of interest" description="Disordered" evidence="8">
    <location>
        <begin position="299"/>
        <end position="319"/>
    </location>
</feature>
<comment type="similarity">
    <text evidence="5">Belongs to the nucleoredoxin family.</text>
</comment>
<evidence type="ECO:0000256" key="7">
    <source>
        <dbReference type="ARBA" id="ARBA00047804"/>
    </source>
</evidence>
<dbReference type="InterPro" id="IPR036249">
    <property type="entry name" value="Thioredoxin-like_sf"/>
</dbReference>
<comment type="catalytic activity">
    <reaction evidence="7">
        <text>[protein]-dithiol + NADP(+) = [protein]-disulfide + NADPH + H(+)</text>
        <dbReference type="Rhea" id="RHEA:18753"/>
        <dbReference type="Rhea" id="RHEA-COMP:10593"/>
        <dbReference type="Rhea" id="RHEA-COMP:10594"/>
        <dbReference type="ChEBI" id="CHEBI:15378"/>
        <dbReference type="ChEBI" id="CHEBI:29950"/>
        <dbReference type="ChEBI" id="CHEBI:50058"/>
        <dbReference type="ChEBI" id="CHEBI:57783"/>
        <dbReference type="ChEBI" id="CHEBI:58349"/>
        <dbReference type="EC" id="1.8.1.8"/>
    </reaction>
</comment>
<accession>A0AAF0WR88</accession>
<dbReference type="Pfam" id="PF13905">
    <property type="entry name" value="Thioredoxin_8"/>
    <property type="match status" value="2"/>
</dbReference>
<dbReference type="PROSITE" id="PS51352">
    <property type="entry name" value="THIOREDOXIN_2"/>
    <property type="match status" value="1"/>
</dbReference>
<evidence type="ECO:0000313" key="10">
    <source>
        <dbReference type="EMBL" id="WOG92680.1"/>
    </source>
</evidence>
<keyword evidence="3" id="KW-0560">Oxidoreductase</keyword>
<keyword evidence="11" id="KW-1185">Reference proteome</keyword>
<dbReference type="PANTHER" id="PTHR13871">
    <property type="entry name" value="THIOREDOXIN"/>
    <property type="match status" value="1"/>
</dbReference>
<dbReference type="CDD" id="cd03009">
    <property type="entry name" value="TryX_like_TryX_NRX"/>
    <property type="match status" value="1"/>
</dbReference>
<evidence type="ECO:0000256" key="6">
    <source>
        <dbReference type="ARBA" id="ARBA00047388"/>
    </source>
</evidence>
<dbReference type="InterPro" id="IPR012336">
    <property type="entry name" value="Thioredoxin-like_fold"/>
</dbReference>
<keyword evidence="2" id="KW-0677">Repeat</keyword>
<evidence type="ECO:0000256" key="4">
    <source>
        <dbReference type="ARBA" id="ARBA00023027"/>
    </source>
</evidence>
<reference evidence="10" key="2">
    <citation type="submission" date="2022-03" db="EMBL/GenBank/DDBJ databases">
        <title>Draft title - Genomic analysis of global carrot germplasm unveils the trajectory of domestication and the origin of high carotenoid orange carrot.</title>
        <authorList>
            <person name="Iorizzo M."/>
            <person name="Ellison S."/>
            <person name="Senalik D."/>
            <person name="Macko-Podgorni A."/>
            <person name="Grzebelus D."/>
            <person name="Bostan H."/>
            <person name="Rolling W."/>
            <person name="Curaba J."/>
            <person name="Simon P."/>
        </authorList>
    </citation>
    <scope>NUCLEOTIDE SEQUENCE</scope>
    <source>
        <tissue evidence="10">Leaf</tissue>
    </source>
</reference>
<dbReference type="SUPFAM" id="SSF52833">
    <property type="entry name" value="Thioredoxin-like"/>
    <property type="match status" value="2"/>
</dbReference>
<protein>
    <recommendedName>
        <fullName evidence="1">protein-disulfide reductase</fullName>
        <ecNumber evidence="1">1.8.1.8</ecNumber>
    </recommendedName>
</protein>
<proteinExistence type="inferred from homology"/>
<evidence type="ECO:0000256" key="2">
    <source>
        <dbReference type="ARBA" id="ARBA00022737"/>
    </source>
</evidence>
<evidence type="ECO:0000259" key="9">
    <source>
        <dbReference type="PROSITE" id="PS51352"/>
    </source>
</evidence>
<evidence type="ECO:0000256" key="8">
    <source>
        <dbReference type="SAM" id="MobiDB-lite"/>
    </source>
</evidence>
<dbReference type="GO" id="GO:0004791">
    <property type="term" value="F:thioredoxin-disulfide reductase (NADPH) activity"/>
    <property type="evidence" value="ECO:0007669"/>
    <property type="project" value="InterPro"/>
</dbReference>
<dbReference type="InterPro" id="IPR013766">
    <property type="entry name" value="Thioredoxin_domain"/>
</dbReference>
<name>A0AAF0WR88_DAUCS</name>
<sequence>MAVLEASDSHDVLSLLFSLTRDYLLRNSGDQVKIDGLKGKTVGLYFSASWCGPCHHFTPKLVDVYNEISMKGGFEVVFVSADKDVESFNEYFFKMPWVVVPFSDSDARDKLKALFKGRGIPHLVLLDGYGKVLSDARVLIISEYGAEVYPHTSQHLKELKEHEEEAERNQSLSSILASRSRDFVLSADGKKVPVTELEGKTIGLHFSLASYNDSVVFTGKLVKVYRELKEKGENFEISFKQGMKSSHWLSLPFDDKSCEKLIRYFELSTLPTVVLLGSDGKTLHPNFAELDKMDKVKQEKDGVKVPVSEEDDIMNEEKSKEGRICDRDVFFKA</sequence>
<dbReference type="Gene3D" id="3.40.30.10">
    <property type="entry name" value="Glutaredoxin"/>
    <property type="match status" value="2"/>
</dbReference>
<feature type="domain" description="Thioredoxin" evidence="9">
    <location>
        <begin position="1"/>
        <end position="161"/>
    </location>
</feature>
<gene>
    <name evidence="10" type="ORF">DCAR_0311955</name>
</gene>
<evidence type="ECO:0000256" key="5">
    <source>
        <dbReference type="ARBA" id="ARBA00025782"/>
    </source>
</evidence>
<comment type="catalytic activity">
    <reaction evidence="6">
        <text>[protein]-dithiol + NAD(+) = [protein]-disulfide + NADH + H(+)</text>
        <dbReference type="Rhea" id="RHEA:18749"/>
        <dbReference type="Rhea" id="RHEA-COMP:10593"/>
        <dbReference type="Rhea" id="RHEA-COMP:10594"/>
        <dbReference type="ChEBI" id="CHEBI:15378"/>
        <dbReference type="ChEBI" id="CHEBI:29950"/>
        <dbReference type="ChEBI" id="CHEBI:50058"/>
        <dbReference type="ChEBI" id="CHEBI:57540"/>
        <dbReference type="ChEBI" id="CHEBI:57945"/>
        <dbReference type="EC" id="1.8.1.8"/>
    </reaction>
</comment>
<evidence type="ECO:0000256" key="1">
    <source>
        <dbReference type="ARBA" id="ARBA00012612"/>
    </source>
</evidence>
<evidence type="ECO:0000256" key="3">
    <source>
        <dbReference type="ARBA" id="ARBA00023002"/>
    </source>
</evidence>